<dbReference type="Gene3D" id="3.90.640.10">
    <property type="entry name" value="Actin, Chain A, domain 4"/>
    <property type="match status" value="1"/>
</dbReference>
<dbReference type="InterPro" id="IPR043129">
    <property type="entry name" value="ATPase_NBD"/>
</dbReference>
<keyword evidence="2" id="KW-1185">Reference proteome</keyword>
<dbReference type="Gene3D" id="3.30.420.40">
    <property type="match status" value="2"/>
</dbReference>
<gene>
    <name evidence="1" type="ORF">M408DRAFT_30555</name>
</gene>
<accession>A0A0C2WRL0</accession>
<dbReference type="HOGENOM" id="CLU_009958_4_0_1"/>
<sequence length="413" mass="45983">MSSLYSLQEYTGEEDFIIAMDIGTTQSAVSFVHLVPGTTPQCKMVNHWPGQAQSRNAAKVPSAVSYRAGVLRNCGEAAIQDLEAGNLDVAQWFKLHIHPLTMARPSSFVIPALPPGVSIERAYMDMMKYLMNITQRFFERTTPDGNRIWTKLRDRMTIVLTTPNGWEDQEQAIIRTAAVRAGIVNWENVWQRLCFMAEAEAAVHYALKYYPQDWLERDTVFSVVDAGGSTVDITVYRCVLAQPLSITEVCPGECAQAGGIFVNREVERLLSERLQGSPYDDPVIIRDMLDFFERKLKPVFDGNQSEYHIRFGGSTDTDESLRISKGIITLSLQELKVAFDKAVNPIIACCTNALKGHMPKYILLIGGFGESPYLRQALEGSFRGAGVRVIGVGDYSRKAAACVCLQLIDAHLE</sequence>
<evidence type="ECO:0000313" key="1">
    <source>
        <dbReference type="EMBL" id="KIM20212.1"/>
    </source>
</evidence>
<dbReference type="STRING" id="933852.A0A0C2WRL0"/>
<protein>
    <recommendedName>
        <fullName evidence="3">Actin-like ATPase domain-containing protein</fullName>
    </recommendedName>
</protein>
<dbReference type="PANTHER" id="PTHR14187">
    <property type="entry name" value="ALPHA KINASE/ELONGATION FACTOR 2 KINASE"/>
    <property type="match status" value="1"/>
</dbReference>
<reference evidence="1 2" key="1">
    <citation type="submission" date="2014-04" db="EMBL/GenBank/DDBJ databases">
        <authorList>
            <consortium name="DOE Joint Genome Institute"/>
            <person name="Kuo A."/>
            <person name="Zuccaro A."/>
            <person name="Kohler A."/>
            <person name="Nagy L.G."/>
            <person name="Floudas D."/>
            <person name="Copeland A."/>
            <person name="Barry K.W."/>
            <person name="Cichocki N."/>
            <person name="Veneault-Fourrey C."/>
            <person name="LaButti K."/>
            <person name="Lindquist E.A."/>
            <person name="Lipzen A."/>
            <person name="Lundell T."/>
            <person name="Morin E."/>
            <person name="Murat C."/>
            <person name="Sun H."/>
            <person name="Tunlid A."/>
            <person name="Henrissat B."/>
            <person name="Grigoriev I.V."/>
            <person name="Hibbett D.S."/>
            <person name="Martin F."/>
            <person name="Nordberg H.P."/>
            <person name="Cantor M.N."/>
            <person name="Hua S.X."/>
        </authorList>
    </citation>
    <scope>NUCLEOTIDE SEQUENCE [LARGE SCALE GENOMIC DNA]</scope>
    <source>
        <strain evidence="1 2">MAFF 305830</strain>
    </source>
</reference>
<dbReference type="EMBL" id="KN824461">
    <property type="protein sequence ID" value="KIM20212.1"/>
    <property type="molecule type" value="Genomic_DNA"/>
</dbReference>
<evidence type="ECO:0008006" key="3">
    <source>
        <dbReference type="Google" id="ProtNLM"/>
    </source>
</evidence>
<proteinExistence type="predicted"/>
<dbReference type="AlphaFoldDB" id="A0A0C2WRL0"/>
<dbReference type="CDD" id="cd10170">
    <property type="entry name" value="ASKHA_NBD_HSP70"/>
    <property type="match status" value="1"/>
</dbReference>
<dbReference type="OrthoDB" id="2963168at2759"/>
<dbReference type="Proteomes" id="UP000054097">
    <property type="component" value="Unassembled WGS sequence"/>
</dbReference>
<dbReference type="PANTHER" id="PTHR14187:SF5">
    <property type="entry name" value="HEAT SHOCK 70 KDA PROTEIN 12A"/>
    <property type="match status" value="1"/>
</dbReference>
<evidence type="ECO:0000313" key="2">
    <source>
        <dbReference type="Proteomes" id="UP000054097"/>
    </source>
</evidence>
<organism evidence="1 2">
    <name type="scientific">Serendipita vermifera MAFF 305830</name>
    <dbReference type="NCBI Taxonomy" id="933852"/>
    <lineage>
        <taxon>Eukaryota</taxon>
        <taxon>Fungi</taxon>
        <taxon>Dikarya</taxon>
        <taxon>Basidiomycota</taxon>
        <taxon>Agaricomycotina</taxon>
        <taxon>Agaricomycetes</taxon>
        <taxon>Sebacinales</taxon>
        <taxon>Serendipitaceae</taxon>
        <taxon>Serendipita</taxon>
    </lineage>
</organism>
<reference evidence="2" key="2">
    <citation type="submission" date="2015-01" db="EMBL/GenBank/DDBJ databases">
        <title>Evolutionary Origins and Diversification of the Mycorrhizal Mutualists.</title>
        <authorList>
            <consortium name="DOE Joint Genome Institute"/>
            <consortium name="Mycorrhizal Genomics Consortium"/>
            <person name="Kohler A."/>
            <person name="Kuo A."/>
            <person name="Nagy L.G."/>
            <person name="Floudas D."/>
            <person name="Copeland A."/>
            <person name="Barry K.W."/>
            <person name="Cichocki N."/>
            <person name="Veneault-Fourrey C."/>
            <person name="LaButti K."/>
            <person name="Lindquist E.A."/>
            <person name="Lipzen A."/>
            <person name="Lundell T."/>
            <person name="Morin E."/>
            <person name="Murat C."/>
            <person name="Riley R."/>
            <person name="Ohm R."/>
            <person name="Sun H."/>
            <person name="Tunlid A."/>
            <person name="Henrissat B."/>
            <person name="Grigoriev I.V."/>
            <person name="Hibbett D.S."/>
            <person name="Martin F."/>
        </authorList>
    </citation>
    <scope>NUCLEOTIDE SEQUENCE [LARGE SCALE GENOMIC DNA]</scope>
    <source>
        <strain evidence="2">MAFF 305830</strain>
    </source>
</reference>
<dbReference type="SUPFAM" id="SSF53067">
    <property type="entry name" value="Actin-like ATPase domain"/>
    <property type="match status" value="2"/>
</dbReference>
<name>A0A0C2WRL0_SERVB</name>